<evidence type="ECO:0000256" key="1">
    <source>
        <dbReference type="ARBA" id="ARBA00004141"/>
    </source>
</evidence>
<keyword evidence="2" id="KW-0813">Transport</keyword>
<dbReference type="GO" id="GO:0016020">
    <property type="term" value="C:membrane"/>
    <property type="evidence" value="ECO:0007669"/>
    <property type="project" value="UniProtKB-SubCell"/>
</dbReference>
<comment type="caution">
    <text evidence="8">The sequence shown here is derived from an EMBL/GenBank/DDBJ whole genome shotgun (WGS) entry which is preliminary data.</text>
</comment>
<evidence type="ECO:0000256" key="5">
    <source>
        <dbReference type="ARBA" id="ARBA00023136"/>
    </source>
</evidence>
<dbReference type="PANTHER" id="PTHR12778:SF10">
    <property type="entry name" value="MAJOR FACILITATOR SUPERFAMILY DOMAIN-CONTAINING PROTEIN 3"/>
    <property type="match status" value="1"/>
</dbReference>
<dbReference type="Gene3D" id="1.20.1250.20">
    <property type="entry name" value="MFS general substrate transporter like domains"/>
    <property type="match status" value="1"/>
</dbReference>
<comment type="subcellular location">
    <subcellularLocation>
        <location evidence="1">Membrane</location>
        <topology evidence="1">Multi-pass membrane protein</topology>
    </subcellularLocation>
</comment>
<evidence type="ECO:0000256" key="6">
    <source>
        <dbReference type="SAM" id="Phobius"/>
    </source>
</evidence>
<dbReference type="GO" id="GO:0008521">
    <property type="term" value="F:acetyl-CoA transmembrane transporter activity"/>
    <property type="evidence" value="ECO:0007669"/>
    <property type="project" value="InterPro"/>
</dbReference>
<feature type="transmembrane region" description="Helical" evidence="6">
    <location>
        <begin position="146"/>
        <end position="165"/>
    </location>
</feature>
<dbReference type="InterPro" id="IPR024371">
    <property type="entry name" value="AcetylCoA_trans_1-like"/>
</dbReference>
<dbReference type="InterPro" id="IPR004752">
    <property type="entry name" value="AmpG_permease/AT-1"/>
</dbReference>
<feature type="transmembrane region" description="Helical" evidence="6">
    <location>
        <begin position="110"/>
        <end position="134"/>
    </location>
</feature>
<keyword evidence="3 6" id="KW-0812">Transmembrane</keyword>
<evidence type="ECO:0000256" key="3">
    <source>
        <dbReference type="ARBA" id="ARBA00022692"/>
    </source>
</evidence>
<evidence type="ECO:0000256" key="4">
    <source>
        <dbReference type="ARBA" id="ARBA00022989"/>
    </source>
</evidence>
<evidence type="ECO:0000313" key="8">
    <source>
        <dbReference type="EMBL" id="THD27629.1"/>
    </source>
</evidence>
<dbReference type="Pfam" id="PF13000">
    <property type="entry name" value="Acatn"/>
    <property type="match status" value="1"/>
</dbReference>
<evidence type="ECO:0000256" key="7">
    <source>
        <dbReference type="SAM" id="SignalP"/>
    </source>
</evidence>
<protein>
    <submittedName>
        <fullName evidence="8">MFS transporter PAT family beta-lactamase induction signal transducer ampG</fullName>
    </submittedName>
</protein>
<feature type="transmembrane region" description="Helical" evidence="6">
    <location>
        <begin position="40"/>
        <end position="56"/>
    </location>
</feature>
<dbReference type="CDD" id="cd17485">
    <property type="entry name" value="MFS_MFSD3"/>
    <property type="match status" value="1"/>
</dbReference>
<dbReference type="PANTHER" id="PTHR12778">
    <property type="entry name" value="SOLUTE CARRIER FAMILY 33 ACETYL-COA TRANSPORTER -RELATED"/>
    <property type="match status" value="1"/>
</dbReference>
<dbReference type="GO" id="GO:0035348">
    <property type="term" value="P:acetyl-CoA transmembrane transport"/>
    <property type="evidence" value="ECO:0007669"/>
    <property type="project" value="InterPro"/>
</dbReference>
<name>A0A4E0RFI1_FASHE</name>
<feature type="transmembrane region" description="Helical" evidence="6">
    <location>
        <begin position="68"/>
        <end position="90"/>
    </location>
</feature>
<reference evidence="8" key="1">
    <citation type="submission" date="2019-03" db="EMBL/GenBank/DDBJ databases">
        <title>Improved annotation for the trematode Fasciola hepatica.</title>
        <authorList>
            <person name="Choi Y.-J."/>
            <person name="Martin J."/>
            <person name="Mitreva M."/>
        </authorList>
    </citation>
    <scope>NUCLEOTIDE SEQUENCE [LARGE SCALE GENOMIC DNA]</scope>
</reference>
<dbReference type="AlphaFoldDB" id="A0A4E0RFI1"/>
<gene>
    <name evidence="8" type="ORF">D915_001546</name>
</gene>
<feature type="transmembrane region" description="Helical" evidence="6">
    <location>
        <begin position="415"/>
        <end position="435"/>
    </location>
</feature>
<organism evidence="8 9">
    <name type="scientific">Fasciola hepatica</name>
    <name type="common">Liver fluke</name>
    <dbReference type="NCBI Taxonomy" id="6192"/>
    <lineage>
        <taxon>Eukaryota</taxon>
        <taxon>Metazoa</taxon>
        <taxon>Spiralia</taxon>
        <taxon>Lophotrochozoa</taxon>
        <taxon>Platyhelminthes</taxon>
        <taxon>Trematoda</taxon>
        <taxon>Digenea</taxon>
        <taxon>Plagiorchiida</taxon>
        <taxon>Echinostomata</taxon>
        <taxon>Echinostomatoidea</taxon>
        <taxon>Fasciolidae</taxon>
        <taxon>Fasciola</taxon>
    </lineage>
</organism>
<sequence>MSWTLLMLLFLYVLEGIPYGLQSRFLPLVLRSQGLSLTALGFYKLLYIPWLFKSFYAPLVDTCLTKRLWLLISLMGLLSISVTFSTSQIVPQSSGNGTNKVSALPLACCLFFYNLCAATQDIAVDGLALLVLSFKQLSAGNTVQVVGYKLGAVLGGGVFTSLASYVPFPRIFWMVSAIYALGVILCFSSKTLLSVENHSGQVQEVYLAKEKNTSSTPKGDDHEGHSASKETQMVSYFQALKASVAESPGSKALCVLLLIYKLGEQGAMNMLPLLLFDRGASLAKVGFWTGLLGQFTSVSGSTFGYRFLNRGQSTVDVLFRLLVVRALFQSPLVFIANQQFGATNPDLCFALGVLCMNVTLFVSGAITTVMFTLMMQCTRVESDTRTQATHYTILSTAELLGKLSFGLVAAPLTDWIGYASANVFFLTLSALPVWFTRIARTRLTFVDQRRSRFHAQQK</sequence>
<feature type="signal peptide" evidence="7">
    <location>
        <begin position="1"/>
        <end position="16"/>
    </location>
</feature>
<feature type="transmembrane region" description="Helical" evidence="6">
    <location>
        <begin position="349"/>
        <end position="371"/>
    </location>
</feature>
<keyword evidence="4 6" id="KW-1133">Transmembrane helix</keyword>
<accession>A0A4E0RFI1</accession>
<proteinExistence type="predicted"/>
<keyword evidence="5 6" id="KW-0472">Membrane</keyword>
<evidence type="ECO:0000313" key="9">
    <source>
        <dbReference type="Proteomes" id="UP000230066"/>
    </source>
</evidence>
<dbReference type="Proteomes" id="UP000230066">
    <property type="component" value="Unassembled WGS sequence"/>
</dbReference>
<feature type="chain" id="PRO_5020035149" evidence="7">
    <location>
        <begin position="17"/>
        <end position="458"/>
    </location>
</feature>
<keyword evidence="9" id="KW-1185">Reference proteome</keyword>
<dbReference type="SUPFAM" id="SSF103473">
    <property type="entry name" value="MFS general substrate transporter"/>
    <property type="match status" value="1"/>
</dbReference>
<dbReference type="EMBL" id="JXXN02000366">
    <property type="protein sequence ID" value="THD27629.1"/>
    <property type="molecule type" value="Genomic_DNA"/>
</dbReference>
<dbReference type="InterPro" id="IPR036259">
    <property type="entry name" value="MFS_trans_sf"/>
</dbReference>
<feature type="transmembrane region" description="Helical" evidence="6">
    <location>
        <begin position="171"/>
        <end position="193"/>
    </location>
</feature>
<keyword evidence="7" id="KW-0732">Signal</keyword>
<evidence type="ECO:0000256" key="2">
    <source>
        <dbReference type="ARBA" id="ARBA00022448"/>
    </source>
</evidence>